<evidence type="ECO:0000313" key="4">
    <source>
        <dbReference type="EMBL" id="SES16259.1"/>
    </source>
</evidence>
<accession>A0A1H9V3W0</accession>
<dbReference type="PANTHER" id="PTHR31793:SF37">
    <property type="entry name" value="ACYL-COA THIOESTER HYDROLASE YBGC"/>
    <property type="match status" value="1"/>
</dbReference>
<dbReference type="GO" id="GO:0047617">
    <property type="term" value="F:fatty acyl-CoA hydrolase activity"/>
    <property type="evidence" value="ECO:0007669"/>
    <property type="project" value="TreeGrafter"/>
</dbReference>
<dbReference type="FunFam" id="3.10.129.10:FF:000004">
    <property type="entry name" value="Tol-pal system-associated acyl-CoA thioesterase"/>
    <property type="match status" value="1"/>
</dbReference>
<keyword evidence="5" id="KW-1185">Reference proteome</keyword>
<dbReference type="NCBIfam" id="TIGR00051">
    <property type="entry name" value="YbgC/FadM family acyl-CoA thioesterase"/>
    <property type="match status" value="1"/>
</dbReference>
<organism evidence="4 5">
    <name type="scientific">Vreelandella subterranea</name>
    <dbReference type="NCBI Taxonomy" id="416874"/>
    <lineage>
        <taxon>Bacteria</taxon>
        <taxon>Pseudomonadati</taxon>
        <taxon>Pseudomonadota</taxon>
        <taxon>Gammaproteobacteria</taxon>
        <taxon>Oceanospirillales</taxon>
        <taxon>Halomonadaceae</taxon>
        <taxon>Vreelandella</taxon>
    </lineage>
</organism>
<dbReference type="InterPro" id="IPR006683">
    <property type="entry name" value="Thioestr_dom"/>
</dbReference>
<dbReference type="STRING" id="416874.SAMN04487958_10885"/>
<dbReference type="EMBL" id="FOGS01000008">
    <property type="protein sequence ID" value="SES16259.1"/>
    <property type="molecule type" value="Genomic_DNA"/>
</dbReference>
<dbReference type="PIRSF" id="PIRSF003230">
    <property type="entry name" value="YbgC"/>
    <property type="match status" value="1"/>
</dbReference>
<dbReference type="InterPro" id="IPR006684">
    <property type="entry name" value="YbgC/YbaW"/>
</dbReference>
<reference evidence="5" key="1">
    <citation type="submission" date="2016-10" db="EMBL/GenBank/DDBJ databases">
        <authorList>
            <person name="Varghese N."/>
            <person name="Submissions S."/>
        </authorList>
    </citation>
    <scope>NUCLEOTIDE SEQUENCE [LARGE SCALE GENOMIC DNA]</scope>
    <source>
        <strain evidence="5">CGMCC 1.6495</strain>
    </source>
</reference>
<dbReference type="Proteomes" id="UP000198505">
    <property type="component" value="Unassembled WGS sequence"/>
</dbReference>
<gene>
    <name evidence="4" type="ORF">SAMN04487958_10885</name>
</gene>
<evidence type="ECO:0000313" key="5">
    <source>
        <dbReference type="Proteomes" id="UP000198505"/>
    </source>
</evidence>
<dbReference type="NCBIfam" id="TIGR02799">
    <property type="entry name" value="thio_ybgC"/>
    <property type="match status" value="1"/>
</dbReference>
<evidence type="ECO:0000256" key="2">
    <source>
        <dbReference type="ARBA" id="ARBA00022801"/>
    </source>
</evidence>
<dbReference type="SUPFAM" id="SSF54637">
    <property type="entry name" value="Thioesterase/thiol ester dehydrase-isomerase"/>
    <property type="match status" value="1"/>
</dbReference>
<dbReference type="RefSeq" id="WP_092828424.1">
    <property type="nucleotide sequence ID" value="NZ_FOGS01000008.1"/>
</dbReference>
<name>A0A1H9V3W0_9GAMM</name>
<evidence type="ECO:0000259" key="3">
    <source>
        <dbReference type="Pfam" id="PF03061"/>
    </source>
</evidence>
<dbReference type="CDD" id="cd00586">
    <property type="entry name" value="4HBT"/>
    <property type="match status" value="1"/>
</dbReference>
<dbReference type="Pfam" id="PF03061">
    <property type="entry name" value="4HBT"/>
    <property type="match status" value="1"/>
</dbReference>
<dbReference type="PANTHER" id="PTHR31793">
    <property type="entry name" value="4-HYDROXYBENZOYL-COA THIOESTERASE FAMILY MEMBER"/>
    <property type="match status" value="1"/>
</dbReference>
<dbReference type="InterPro" id="IPR014166">
    <property type="entry name" value="Tol-Pal_acyl-CoA_thioesterase"/>
</dbReference>
<evidence type="ECO:0000256" key="1">
    <source>
        <dbReference type="ARBA" id="ARBA00005953"/>
    </source>
</evidence>
<protein>
    <submittedName>
        <fullName evidence="4">Acyl-CoA thioester hydrolase</fullName>
    </submittedName>
</protein>
<dbReference type="InterPro" id="IPR050563">
    <property type="entry name" value="4-hydroxybenzoyl-CoA_TE"/>
</dbReference>
<feature type="domain" description="Thioesterase" evidence="3">
    <location>
        <begin position="19"/>
        <end position="104"/>
    </location>
</feature>
<dbReference type="InterPro" id="IPR029069">
    <property type="entry name" value="HotDog_dom_sf"/>
</dbReference>
<dbReference type="AlphaFoldDB" id="A0A1H9V3W0"/>
<proteinExistence type="inferred from homology"/>
<dbReference type="Gene3D" id="3.10.129.10">
    <property type="entry name" value="Hotdog Thioesterase"/>
    <property type="match status" value="1"/>
</dbReference>
<comment type="similarity">
    <text evidence="1">Belongs to the 4-hydroxybenzoyl-CoA thioesterase family.</text>
</comment>
<sequence>MSSSLRFPVRVYMEDTDAGGIVYYVNYLKFMERARSEWLRSLGVDQQTLLDAGTQLVVYRLSCHYTKPARLDDALEVSAEVVSVGRCRMTFEQQVWRGNERLCAATVSIACLNAQDLRPMAWPSALKSLM</sequence>
<keyword evidence="2 4" id="KW-0378">Hydrolase</keyword>